<accession>A0A443QUW7</accession>
<sequence length="108" mass="12493">INIDVNEETQKAIYECIEVRRVELKNAITNMIINETCPQILTDFDWQLKMILASDKMADINEPILNLDLKLKNSKMKHSSKNISFEMNKEELKNLITKLEEAHSACKA</sequence>
<dbReference type="OrthoDB" id="6510215at2759"/>
<gene>
    <name evidence="2" type="ORF">B4U79_01539</name>
    <name evidence="3" type="ORF">B4U79_01561</name>
</gene>
<feature type="domain" description="COMM" evidence="1">
    <location>
        <begin position="40"/>
        <end position="108"/>
    </location>
</feature>
<dbReference type="PANTHER" id="PTHR16231">
    <property type="entry name" value="COMM DOMAIN-CONTAINING PROTEIN 4-8 FAMILY MEMBER"/>
    <property type="match status" value="1"/>
</dbReference>
<evidence type="ECO:0000313" key="3">
    <source>
        <dbReference type="EMBL" id="RWS06812.1"/>
    </source>
</evidence>
<dbReference type="EMBL" id="NCKU01003868">
    <property type="protein sequence ID" value="RWS06796.1"/>
    <property type="molecule type" value="Genomic_DNA"/>
</dbReference>
<name>A0A443QUW7_9ACAR</name>
<dbReference type="InterPro" id="IPR047155">
    <property type="entry name" value="COMMD4/6/7/8"/>
</dbReference>
<dbReference type="PROSITE" id="PS51269">
    <property type="entry name" value="COMM"/>
    <property type="match status" value="1"/>
</dbReference>
<protein>
    <submittedName>
        <fullName evidence="2">COMM domain-containing protein 8-like protein</fullName>
    </submittedName>
</protein>
<feature type="non-terminal residue" evidence="2">
    <location>
        <position position="1"/>
    </location>
</feature>
<evidence type="ECO:0000313" key="4">
    <source>
        <dbReference type="Proteomes" id="UP000285301"/>
    </source>
</evidence>
<dbReference type="InterPro" id="IPR017920">
    <property type="entry name" value="COMM"/>
</dbReference>
<dbReference type="Proteomes" id="UP000285301">
    <property type="component" value="Unassembled WGS sequence"/>
</dbReference>
<reference evidence="2" key="2">
    <citation type="submission" date="2018-11" db="EMBL/GenBank/DDBJ databases">
        <title>Trombidioid mite genomics.</title>
        <authorList>
            <person name="Dong X."/>
        </authorList>
    </citation>
    <scope>NUCLEOTIDE SEQUENCE</scope>
    <source>
        <strain evidence="2">UoL-WK</strain>
    </source>
</reference>
<dbReference type="STRING" id="1965070.A0A443QUW7"/>
<evidence type="ECO:0000313" key="2">
    <source>
        <dbReference type="EMBL" id="RWS06796.1"/>
    </source>
</evidence>
<proteinExistence type="predicted"/>
<evidence type="ECO:0000259" key="1">
    <source>
        <dbReference type="PROSITE" id="PS51269"/>
    </source>
</evidence>
<reference evidence="2 4" key="1">
    <citation type="journal article" date="2018" name="Gigascience">
        <title>Genomes of trombidid mites reveal novel predicted allergens and laterally-transferred genes associated with secondary metabolism.</title>
        <authorList>
            <person name="Dong X."/>
            <person name="Chaisiri K."/>
            <person name="Xia D."/>
            <person name="Armstrong S.D."/>
            <person name="Fang Y."/>
            <person name="Donnelly M.J."/>
            <person name="Kadowaki T."/>
            <person name="McGarry J.W."/>
            <person name="Darby A.C."/>
            <person name="Makepeace B.L."/>
        </authorList>
    </citation>
    <scope>NUCLEOTIDE SEQUENCE [LARGE SCALE GENOMIC DNA]</scope>
    <source>
        <strain evidence="2">UoL-WK</strain>
    </source>
</reference>
<dbReference type="EMBL" id="NCKU01003860">
    <property type="protein sequence ID" value="RWS06812.1"/>
    <property type="molecule type" value="Genomic_DNA"/>
</dbReference>
<organism evidence="2 4">
    <name type="scientific">Dinothrombium tinctorium</name>
    <dbReference type="NCBI Taxonomy" id="1965070"/>
    <lineage>
        <taxon>Eukaryota</taxon>
        <taxon>Metazoa</taxon>
        <taxon>Ecdysozoa</taxon>
        <taxon>Arthropoda</taxon>
        <taxon>Chelicerata</taxon>
        <taxon>Arachnida</taxon>
        <taxon>Acari</taxon>
        <taxon>Acariformes</taxon>
        <taxon>Trombidiformes</taxon>
        <taxon>Prostigmata</taxon>
        <taxon>Anystina</taxon>
        <taxon>Parasitengona</taxon>
        <taxon>Trombidioidea</taxon>
        <taxon>Trombidiidae</taxon>
        <taxon>Dinothrombium</taxon>
    </lineage>
</organism>
<dbReference type="Pfam" id="PF07258">
    <property type="entry name" value="COMM_domain"/>
    <property type="match status" value="1"/>
</dbReference>
<dbReference type="AlphaFoldDB" id="A0A443QUW7"/>
<comment type="caution">
    <text evidence="2">The sequence shown here is derived from an EMBL/GenBank/DDBJ whole genome shotgun (WGS) entry which is preliminary data.</text>
</comment>
<keyword evidence="4" id="KW-1185">Reference proteome</keyword>
<dbReference type="PANTHER" id="PTHR16231:SF0">
    <property type="entry name" value="COMM DOMAIN-CONTAINING PROTEIN 8"/>
    <property type="match status" value="1"/>
</dbReference>